<comment type="subcellular location">
    <subcellularLocation>
        <location evidence="1">Cell membrane</location>
        <topology evidence="1">Multi-pass membrane protein</topology>
    </subcellularLocation>
</comment>
<dbReference type="GO" id="GO:0022857">
    <property type="term" value="F:transmembrane transporter activity"/>
    <property type="evidence" value="ECO:0007669"/>
    <property type="project" value="InterPro"/>
</dbReference>
<dbReference type="CDD" id="cd06173">
    <property type="entry name" value="MFS_MefA_like"/>
    <property type="match status" value="1"/>
</dbReference>
<dbReference type="SUPFAM" id="SSF103473">
    <property type="entry name" value="MFS general substrate transporter"/>
    <property type="match status" value="1"/>
</dbReference>
<dbReference type="Gene3D" id="1.20.1250.20">
    <property type="entry name" value="MFS general substrate transporter like domains"/>
    <property type="match status" value="1"/>
</dbReference>
<organism evidence="7 8">
    <name type="scientific">Pseudoalteromonas porphyrae</name>
    <dbReference type="NCBI Taxonomy" id="187330"/>
    <lineage>
        <taxon>Bacteria</taxon>
        <taxon>Pseudomonadati</taxon>
        <taxon>Pseudomonadota</taxon>
        <taxon>Gammaproteobacteria</taxon>
        <taxon>Alteromonadales</taxon>
        <taxon>Pseudoalteromonadaceae</taxon>
        <taxon>Pseudoalteromonas</taxon>
    </lineage>
</organism>
<evidence type="ECO:0000313" key="7">
    <source>
        <dbReference type="EMBL" id="KPH62152.1"/>
    </source>
</evidence>
<sequence>MKLLFATSELSINIARGIFTLAIGKLLYDMTGQLWAFAAVFVLEFLLSLLLQGFAGSITDKLGSKRVLLTSMSLMSAALLTLSITEYFLPLNLTILFCVSAALTASKPFIRNGVFTLVPKVVAEEEIEKLNGILAAAVQSGQIIGLAIGGLLLEFSLEYLILPTVAWCFLLASFALTLMFSISEVKDSTGQDSNTSTTGWLATFKLLKETPQFLFVLIFTTFDFIIVALFNLLLAPVVNHNYDGAARWLLFLDLAFAIGAICAGTIVAKAKLNSDNRVIYTSLSCLCATIVFISYWLALPSYITLFAIFSVGFMTTVSAVSWSSTLQKLSPPDIRGKLSSLRLMFNSTLAVLAVILVSAFYDSGFSHAAGLSVLTTLLLSLACVYCTWQARETTIKNSLNS</sequence>
<feature type="transmembrane region" description="Helical" evidence="6">
    <location>
        <begin position="213"/>
        <end position="234"/>
    </location>
</feature>
<dbReference type="Pfam" id="PF07690">
    <property type="entry name" value="MFS_1"/>
    <property type="match status" value="1"/>
</dbReference>
<feature type="transmembrane region" description="Helical" evidence="6">
    <location>
        <begin position="246"/>
        <end position="266"/>
    </location>
</feature>
<feature type="transmembrane region" description="Helical" evidence="6">
    <location>
        <begin position="303"/>
        <end position="322"/>
    </location>
</feature>
<evidence type="ECO:0000256" key="5">
    <source>
        <dbReference type="ARBA" id="ARBA00023136"/>
    </source>
</evidence>
<comment type="caution">
    <text evidence="7">The sequence shown here is derived from an EMBL/GenBank/DDBJ whole genome shotgun (WGS) entry which is preliminary data.</text>
</comment>
<dbReference type="EMBL" id="LHPH01000014">
    <property type="protein sequence ID" value="KPH62152.1"/>
    <property type="molecule type" value="Genomic_DNA"/>
</dbReference>
<dbReference type="Proteomes" id="UP000037848">
    <property type="component" value="Unassembled WGS sequence"/>
</dbReference>
<keyword evidence="3 6" id="KW-0812">Transmembrane</keyword>
<keyword evidence="8" id="KW-1185">Reference proteome</keyword>
<protein>
    <recommendedName>
        <fullName evidence="9">MFS transporter</fullName>
    </recommendedName>
</protein>
<feature type="transmembrane region" description="Helical" evidence="6">
    <location>
        <begin position="34"/>
        <end position="55"/>
    </location>
</feature>
<keyword evidence="5 6" id="KW-0472">Membrane</keyword>
<dbReference type="InterPro" id="IPR036259">
    <property type="entry name" value="MFS_trans_sf"/>
</dbReference>
<reference evidence="7 8" key="1">
    <citation type="submission" date="2015-08" db="EMBL/GenBank/DDBJ databases">
        <title>Draft Genome Sequence of Pseudoalteromonas porphyrae UCD-SED14.</title>
        <authorList>
            <person name="Coil D.A."/>
            <person name="Jospin G."/>
            <person name="Lee R.D."/>
            <person name="Eisen J.A."/>
        </authorList>
    </citation>
    <scope>NUCLEOTIDE SEQUENCE [LARGE SCALE GENOMIC DNA]</scope>
    <source>
        <strain evidence="7 8">UCD-SED14</strain>
    </source>
</reference>
<feature type="transmembrane region" description="Helical" evidence="6">
    <location>
        <begin position="67"/>
        <end position="85"/>
    </location>
</feature>
<accession>A0A0N1EW08</accession>
<evidence type="ECO:0000256" key="4">
    <source>
        <dbReference type="ARBA" id="ARBA00022989"/>
    </source>
</evidence>
<dbReference type="PATRIC" id="fig|187330.3.peg.966"/>
<dbReference type="RefSeq" id="WP_054454747.1">
    <property type="nucleotide sequence ID" value="NZ_LHPH01000014.1"/>
</dbReference>
<evidence type="ECO:0000256" key="2">
    <source>
        <dbReference type="ARBA" id="ARBA00022475"/>
    </source>
</evidence>
<dbReference type="PANTHER" id="PTHR23513:SF11">
    <property type="entry name" value="STAPHYLOFERRIN A TRANSPORTER"/>
    <property type="match status" value="1"/>
</dbReference>
<feature type="transmembrane region" description="Helical" evidence="6">
    <location>
        <begin position="343"/>
        <end position="361"/>
    </location>
</feature>
<dbReference type="OrthoDB" id="6315759at2"/>
<keyword evidence="4 6" id="KW-1133">Transmembrane helix</keyword>
<evidence type="ECO:0000256" key="1">
    <source>
        <dbReference type="ARBA" id="ARBA00004651"/>
    </source>
</evidence>
<dbReference type="PANTHER" id="PTHR23513">
    <property type="entry name" value="INTEGRAL MEMBRANE EFFLUX PROTEIN-RELATED"/>
    <property type="match status" value="1"/>
</dbReference>
<evidence type="ECO:0008006" key="9">
    <source>
        <dbReference type="Google" id="ProtNLM"/>
    </source>
</evidence>
<gene>
    <name evidence="7" type="ORF">ADS77_12690</name>
</gene>
<keyword evidence="2" id="KW-1003">Cell membrane</keyword>
<evidence type="ECO:0000256" key="6">
    <source>
        <dbReference type="SAM" id="Phobius"/>
    </source>
</evidence>
<dbReference type="InterPro" id="IPR011701">
    <property type="entry name" value="MFS"/>
</dbReference>
<dbReference type="AlphaFoldDB" id="A0A0N1EW08"/>
<feature type="transmembrane region" description="Helical" evidence="6">
    <location>
        <begin position="159"/>
        <end position="180"/>
    </location>
</feature>
<evidence type="ECO:0000256" key="3">
    <source>
        <dbReference type="ARBA" id="ARBA00022692"/>
    </source>
</evidence>
<feature type="transmembrane region" description="Helical" evidence="6">
    <location>
        <begin position="278"/>
        <end position="297"/>
    </location>
</feature>
<evidence type="ECO:0000313" key="8">
    <source>
        <dbReference type="Proteomes" id="UP000037848"/>
    </source>
</evidence>
<proteinExistence type="predicted"/>
<name>A0A0N1EW08_9GAMM</name>
<dbReference type="GO" id="GO:0005886">
    <property type="term" value="C:plasma membrane"/>
    <property type="evidence" value="ECO:0007669"/>
    <property type="project" value="UniProtKB-SubCell"/>
</dbReference>
<feature type="transmembrane region" description="Helical" evidence="6">
    <location>
        <begin position="367"/>
        <end position="388"/>
    </location>
</feature>